<keyword evidence="2" id="KW-1185">Reference proteome</keyword>
<dbReference type="EMBL" id="CAMKVN010002886">
    <property type="protein sequence ID" value="CAI2182965.1"/>
    <property type="molecule type" value="Genomic_DNA"/>
</dbReference>
<feature type="non-terminal residue" evidence="1">
    <location>
        <position position="44"/>
    </location>
</feature>
<evidence type="ECO:0000313" key="1">
    <source>
        <dbReference type="EMBL" id="CAI2182965.1"/>
    </source>
</evidence>
<proteinExistence type="predicted"/>
<dbReference type="AlphaFoldDB" id="A0A9W4STX4"/>
<accession>A0A9W4STX4</accession>
<name>A0A9W4STX4_9GLOM</name>
<reference evidence="1" key="1">
    <citation type="submission" date="2022-08" db="EMBL/GenBank/DDBJ databases">
        <authorList>
            <person name="Kallberg Y."/>
            <person name="Tangrot J."/>
            <person name="Rosling A."/>
        </authorList>
    </citation>
    <scope>NUCLEOTIDE SEQUENCE</scope>
    <source>
        <strain evidence="1">Wild A</strain>
    </source>
</reference>
<organism evidence="1 2">
    <name type="scientific">Funneliformis geosporum</name>
    <dbReference type="NCBI Taxonomy" id="1117311"/>
    <lineage>
        <taxon>Eukaryota</taxon>
        <taxon>Fungi</taxon>
        <taxon>Fungi incertae sedis</taxon>
        <taxon>Mucoromycota</taxon>
        <taxon>Glomeromycotina</taxon>
        <taxon>Glomeromycetes</taxon>
        <taxon>Glomerales</taxon>
        <taxon>Glomeraceae</taxon>
        <taxon>Funneliformis</taxon>
    </lineage>
</organism>
<gene>
    <name evidence="1" type="ORF">FWILDA_LOCUS10840</name>
</gene>
<evidence type="ECO:0000313" key="2">
    <source>
        <dbReference type="Proteomes" id="UP001153678"/>
    </source>
</evidence>
<comment type="caution">
    <text evidence="1">The sequence shown here is derived from an EMBL/GenBank/DDBJ whole genome shotgun (WGS) entry which is preliminary data.</text>
</comment>
<dbReference type="Proteomes" id="UP001153678">
    <property type="component" value="Unassembled WGS sequence"/>
</dbReference>
<protein>
    <submittedName>
        <fullName evidence="1">14113_t:CDS:1</fullName>
    </submittedName>
</protein>
<sequence>MRQGELIHSSQGCEDLIFHDPDDYWVVPQSQLVISRQAFRNNAS</sequence>